<dbReference type="InterPro" id="IPR006674">
    <property type="entry name" value="HD_domain"/>
</dbReference>
<dbReference type="EMBL" id="LMZQ01000038">
    <property type="protein sequence ID" value="KRT13624.1"/>
    <property type="molecule type" value="Genomic_DNA"/>
</dbReference>
<keyword evidence="3" id="KW-1185">Reference proteome</keyword>
<dbReference type="OrthoDB" id="5728337at2"/>
<evidence type="ECO:0000313" key="3">
    <source>
        <dbReference type="Proteomes" id="UP000051950"/>
    </source>
</evidence>
<dbReference type="Proteomes" id="UP000051950">
    <property type="component" value="Unassembled WGS sequence"/>
</dbReference>
<dbReference type="Pfam" id="PF01966">
    <property type="entry name" value="HD"/>
    <property type="match status" value="1"/>
</dbReference>
<dbReference type="CDD" id="cd00077">
    <property type="entry name" value="HDc"/>
    <property type="match status" value="1"/>
</dbReference>
<evidence type="ECO:0000259" key="1">
    <source>
        <dbReference type="SMART" id="SM00471"/>
    </source>
</evidence>
<comment type="caution">
    <text evidence="2">The sequence shown here is derived from an EMBL/GenBank/DDBJ whole genome shotgun (WGS) entry which is preliminary data.</text>
</comment>
<feature type="domain" description="HD/PDEase" evidence="1">
    <location>
        <begin position="28"/>
        <end position="142"/>
    </location>
</feature>
<evidence type="ECO:0000313" key="2">
    <source>
        <dbReference type="EMBL" id="KRT13624.1"/>
    </source>
</evidence>
<reference evidence="2 3" key="1">
    <citation type="submission" date="2015-11" db="EMBL/GenBank/DDBJ databases">
        <title>Sequence of Pedobacter ginsenosidimutans.</title>
        <authorList>
            <person name="Carson E."/>
            <person name="Keyser V."/>
            <person name="Newman J."/>
            <person name="Miller J."/>
        </authorList>
    </citation>
    <scope>NUCLEOTIDE SEQUENCE [LARGE SCALE GENOMIC DNA]</scope>
    <source>
        <strain evidence="2 3">KACC 14530</strain>
    </source>
</reference>
<dbReference type="STRING" id="687842.ASU31_23685"/>
<dbReference type="SUPFAM" id="SSF109604">
    <property type="entry name" value="HD-domain/PDEase-like"/>
    <property type="match status" value="1"/>
</dbReference>
<protein>
    <recommendedName>
        <fullName evidence="1">HD/PDEase domain-containing protein</fullName>
    </recommendedName>
</protein>
<dbReference type="Gene3D" id="1.10.3210.10">
    <property type="entry name" value="Hypothetical protein af1432"/>
    <property type="match status" value="1"/>
</dbReference>
<dbReference type="RefSeq" id="WP_057934720.1">
    <property type="nucleotide sequence ID" value="NZ_LMZQ01000038.1"/>
</dbReference>
<sequence length="199" mass="23432">MEKEQEILLKKVETFVKELLEKELPKSMYFHNFEHTLLVVDGVKTIGRQSNVNENELLTLILAAFLHDVGYTKQYIGHELASAKMAQDFLLENGLERHQIKLVSNCILATKYPQLPGTDLEKIICDADFYHFSLQSYTDFATRLKREWEENLRLVYTDREWDAINIKMLTGHEYFTTFGKQILQKKKNLNIEKLIQRFT</sequence>
<dbReference type="AlphaFoldDB" id="A0A0T5VIC1"/>
<dbReference type="InterPro" id="IPR003607">
    <property type="entry name" value="HD/PDEase_dom"/>
</dbReference>
<organism evidence="2 3">
    <name type="scientific">Pedobacter ginsenosidimutans</name>
    <dbReference type="NCBI Taxonomy" id="687842"/>
    <lineage>
        <taxon>Bacteria</taxon>
        <taxon>Pseudomonadati</taxon>
        <taxon>Bacteroidota</taxon>
        <taxon>Sphingobacteriia</taxon>
        <taxon>Sphingobacteriales</taxon>
        <taxon>Sphingobacteriaceae</taxon>
        <taxon>Pedobacter</taxon>
    </lineage>
</organism>
<proteinExistence type="predicted"/>
<gene>
    <name evidence="2" type="ORF">ASU31_23685</name>
</gene>
<name>A0A0T5VIC1_9SPHI</name>
<dbReference type="SMART" id="SM00471">
    <property type="entry name" value="HDc"/>
    <property type="match status" value="1"/>
</dbReference>
<accession>A0A0T5VIC1</accession>